<dbReference type="OrthoDB" id="3997at2759"/>
<name>A0A5J4YPJ9_PORPP</name>
<keyword evidence="2 3" id="KW-0067">ATP-binding</keyword>
<keyword evidence="6" id="KW-0418">Kinase</keyword>
<feature type="region of interest" description="Disordered" evidence="4">
    <location>
        <begin position="746"/>
        <end position="789"/>
    </location>
</feature>
<dbReference type="GO" id="GO:0007166">
    <property type="term" value="P:cell surface receptor signaling pathway"/>
    <property type="evidence" value="ECO:0007669"/>
    <property type="project" value="InterPro"/>
</dbReference>
<evidence type="ECO:0000313" key="6">
    <source>
        <dbReference type="EMBL" id="KAA8493256.1"/>
    </source>
</evidence>
<feature type="region of interest" description="Disordered" evidence="4">
    <location>
        <begin position="591"/>
        <end position="611"/>
    </location>
</feature>
<evidence type="ECO:0000256" key="1">
    <source>
        <dbReference type="ARBA" id="ARBA00022741"/>
    </source>
</evidence>
<dbReference type="InterPro" id="IPR011009">
    <property type="entry name" value="Kinase-like_dom_sf"/>
</dbReference>
<evidence type="ECO:0000256" key="4">
    <source>
        <dbReference type="SAM" id="MobiDB-lite"/>
    </source>
</evidence>
<dbReference type="SUPFAM" id="SSF81901">
    <property type="entry name" value="HCP-like"/>
    <property type="match status" value="2"/>
</dbReference>
<dbReference type="Proteomes" id="UP000324585">
    <property type="component" value="Unassembled WGS sequence"/>
</dbReference>
<dbReference type="GO" id="GO:0005524">
    <property type="term" value="F:ATP binding"/>
    <property type="evidence" value="ECO:0007669"/>
    <property type="project" value="UniProtKB-UniRule"/>
</dbReference>
<dbReference type="Pfam" id="PF00069">
    <property type="entry name" value="Pkinase"/>
    <property type="match status" value="1"/>
</dbReference>
<keyword evidence="1 3" id="KW-0547">Nucleotide-binding</keyword>
<dbReference type="PANTHER" id="PTHR44329">
    <property type="entry name" value="SERINE/THREONINE-PROTEIN KINASE TNNI3K-RELATED"/>
    <property type="match status" value="1"/>
</dbReference>
<dbReference type="InterPro" id="IPR006597">
    <property type="entry name" value="Sel1-like"/>
</dbReference>
<dbReference type="InterPro" id="IPR051681">
    <property type="entry name" value="Ser/Thr_Kinases-Pseudokinases"/>
</dbReference>
<dbReference type="Gene3D" id="1.25.40.10">
    <property type="entry name" value="Tetratricopeptide repeat domain"/>
    <property type="match status" value="2"/>
</dbReference>
<keyword evidence="6" id="KW-0808">Transferase</keyword>
<dbReference type="PROSITE" id="PS00107">
    <property type="entry name" value="PROTEIN_KINASE_ATP"/>
    <property type="match status" value="1"/>
</dbReference>
<evidence type="ECO:0000256" key="3">
    <source>
        <dbReference type="PROSITE-ProRule" id="PRU10141"/>
    </source>
</evidence>
<dbReference type="Gene3D" id="1.10.510.10">
    <property type="entry name" value="Transferase(Phosphotransferase) domain 1"/>
    <property type="match status" value="1"/>
</dbReference>
<dbReference type="InterPro" id="IPR000719">
    <property type="entry name" value="Prot_kinase_dom"/>
</dbReference>
<keyword evidence="6" id="KW-0675">Receptor</keyword>
<dbReference type="Pfam" id="PF08238">
    <property type="entry name" value="Sel1"/>
    <property type="match status" value="7"/>
</dbReference>
<feature type="binding site" evidence="3">
    <location>
        <position position="305"/>
    </location>
    <ligand>
        <name>ATP</name>
        <dbReference type="ChEBI" id="CHEBI:30616"/>
    </ligand>
</feature>
<dbReference type="SMART" id="SM00671">
    <property type="entry name" value="SEL1"/>
    <property type="match status" value="6"/>
</dbReference>
<proteinExistence type="predicted"/>
<feature type="domain" description="Protein kinase" evidence="5">
    <location>
        <begin position="278"/>
        <end position="545"/>
    </location>
</feature>
<dbReference type="InterPro" id="IPR008271">
    <property type="entry name" value="Ser/Thr_kinase_AS"/>
</dbReference>
<dbReference type="Gene3D" id="1.20.930.20">
    <property type="entry name" value="Adaptor protein Cbl, N-terminal domain"/>
    <property type="match status" value="1"/>
</dbReference>
<keyword evidence="7" id="KW-1185">Reference proteome</keyword>
<evidence type="ECO:0000259" key="5">
    <source>
        <dbReference type="PROSITE" id="PS50011"/>
    </source>
</evidence>
<dbReference type="SUPFAM" id="SSF56112">
    <property type="entry name" value="Protein kinase-like (PK-like)"/>
    <property type="match status" value="1"/>
</dbReference>
<accession>A0A5J4YPJ9</accession>
<evidence type="ECO:0000256" key="2">
    <source>
        <dbReference type="ARBA" id="ARBA00022840"/>
    </source>
</evidence>
<dbReference type="SMART" id="SM00220">
    <property type="entry name" value="S_TKc"/>
    <property type="match status" value="1"/>
</dbReference>
<comment type="caution">
    <text evidence="6">The sequence shown here is derived from an EMBL/GenBank/DDBJ whole genome shotgun (WGS) entry which is preliminary data.</text>
</comment>
<dbReference type="InterPro" id="IPR059179">
    <property type="entry name" value="MLKL-like_MCAfunc"/>
</dbReference>
<gene>
    <name evidence="6" type="ORF">FVE85_8701</name>
</gene>
<reference evidence="7" key="1">
    <citation type="journal article" date="2019" name="Nat. Commun.">
        <title>Expansion of phycobilisome linker gene families in mesophilic red algae.</title>
        <authorList>
            <person name="Lee J."/>
            <person name="Kim D."/>
            <person name="Bhattacharya D."/>
            <person name="Yoon H.S."/>
        </authorList>
    </citation>
    <scope>NUCLEOTIDE SEQUENCE [LARGE SCALE GENOMIC DNA]</scope>
    <source>
        <strain evidence="7">CCMP 1328</strain>
    </source>
</reference>
<dbReference type="AlphaFoldDB" id="A0A5J4YPJ9"/>
<sequence length="1084" mass="121083">MATANQTEWPDSLRLGGALANDVGELIPFVDTIFTVTRIIVEYVQAAEANHESCEKLAERATSISNTLRTYFRTEDEAYIESAYDAEDTSMVECISELESELQSACALVKRFSSPEKWTGKALRALMAKNFQGEFLTCEARLVELETRLARMIILRMSYEQKQNQREQKQSHREQMQNHQVVIGKLEAVVHMLEVAPHEMFRALEADRRRDMTELEIKLRSRPEKGAVLSMHGVEVKSTSSYLQVANSGRASNGPEGSEPWYVEAALAEKHQNVDGTRVRFIPLGDGGSGSVFKGKFNGQEVAIKEIRSTCNKALAVLRNEVGIMWRLSHENVVQTRGGFYPRTGVKAHELESPFIVLEFAPKGSLEKYMFHESGSSLLPRDQLLRIFRSIIDGLKYLHGNKIIHRDMKPQNVLLMDDWAPKISDFGLATVKKSCSFANTMLGTSGYMAPEVIRGDQYNRSCDVWSYGVMLFEMMLGETMFKSHHTVVQILKILEDPKQGVPWDRVNKSEYAKEWPAWVVKIARACLQTMPEKRPTVSDIWREFYDRMRSERASVTAKSQNPQLAASPFGSGAAKVGALAGNISQVTMVSHESDAPASMTGGSAAGPSGSRPVQVQAQAQAPSADEMLRYAEEWEKAGNMAYAYEYFKLAAEAGVAEGQFRLGKILLDGSHGASLHLEHGAGWVRAAAEKGHTDAIIEYGRCHHSGRGMPQNWSLAKEWYAKAAKLGSSVGSEWLLASEAEEQTALSRKQNEAEKRQLAQDKKKAECDRQAQEHAAAARQAPAEEHDRLEKDARDLAAQREVELAVSQRLEEDAAAAVAAAQQARRDAAAWQQRGRIAEDKKDFAEALMWYRKAAQLRDAYSQSRLGYFYHKGWGGLRQDSGTAVEWWRKASKQGDAAAQYNLGRCCENGWGGLRKNKRAAVEWWRKAAEQGYAGAQFSLGTCYRDGQGGLPQDTRAATEVSGFASQPMCGCGLSAITHERVSRTESCLRFSFTDVLQFRRTCTEARLRRALEAKIRVAGYAHSLLRTFAETRLYGRIASTRSQRVCRHRLFAVRLSNALTLAREHTRQEVKSSRIATVRVCLS</sequence>
<organism evidence="6 7">
    <name type="scientific">Porphyridium purpureum</name>
    <name type="common">Red alga</name>
    <name type="synonym">Porphyridium cruentum</name>
    <dbReference type="NCBI Taxonomy" id="35688"/>
    <lineage>
        <taxon>Eukaryota</taxon>
        <taxon>Rhodophyta</taxon>
        <taxon>Bangiophyceae</taxon>
        <taxon>Porphyridiales</taxon>
        <taxon>Porphyridiaceae</taxon>
        <taxon>Porphyridium</taxon>
    </lineage>
</organism>
<dbReference type="GO" id="GO:0004674">
    <property type="term" value="F:protein serine/threonine kinase activity"/>
    <property type="evidence" value="ECO:0007669"/>
    <property type="project" value="TreeGrafter"/>
</dbReference>
<dbReference type="InterPro" id="IPR017441">
    <property type="entry name" value="Protein_kinase_ATP_BS"/>
</dbReference>
<evidence type="ECO:0000313" key="7">
    <source>
        <dbReference type="Proteomes" id="UP000324585"/>
    </source>
</evidence>
<dbReference type="InterPro" id="IPR036537">
    <property type="entry name" value="Adaptor_Cbl_N_dom_sf"/>
</dbReference>
<protein>
    <submittedName>
        <fullName evidence="6">Putative cysteine-rich receptor-like protein kinase 39</fullName>
    </submittedName>
</protein>
<feature type="compositionally biased region" description="Basic and acidic residues" evidence="4">
    <location>
        <begin position="749"/>
        <end position="772"/>
    </location>
</feature>
<dbReference type="InterPro" id="IPR011990">
    <property type="entry name" value="TPR-like_helical_dom_sf"/>
</dbReference>
<feature type="compositionally biased region" description="Low complexity" evidence="4">
    <location>
        <begin position="595"/>
        <end position="611"/>
    </location>
</feature>
<dbReference type="CDD" id="cd21037">
    <property type="entry name" value="MLKL_NTD"/>
    <property type="match status" value="1"/>
</dbReference>
<dbReference type="PROSITE" id="PS00108">
    <property type="entry name" value="PROTEIN_KINASE_ST"/>
    <property type="match status" value="1"/>
</dbReference>
<dbReference type="PROSITE" id="PS50011">
    <property type="entry name" value="PROTEIN_KINASE_DOM"/>
    <property type="match status" value="1"/>
</dbReference>
<dbReference type="EMBL" id="VRMN01000007">
    <property type="protein sequence ID" value="KAA8493256.1"/>
    <property type="molecule type" value="Genomic_DNA"/>
</dbReference>
<dbReference type="PANTHER" id="PTHR44329:SF298">
    <property type="entry name" value="MIXED LINEAGE KINASE DOMAIN-LIKE PROTEIN"/>
    <property type="match status" value="1"/>
</dbReference>